<gene>
    <name evidence="1" type="ordered locus">XCVb0001</name>
</gene>
<reference evidence="1 2" key="1">
    <citation type="journal article" date="2005" name="J. Bacteriol.">
        <title>Insights into genome plasticity and pathogenicity of the plant pathogenic Bacterium Xanthomonas campestris pv. vesicatoria revealed by the complete genome sequence.</title>
        <authorList>
            <person name="Thieme F."/>
            <person name="Koebnik R."/>
            <person name="Bekel T."/>
            <person name="Berger C."/>
            <person name="Boch J."/>
            <person name="Buettner D."/>
            <person name="Caldana C."/>
            <person name="Gaigalat L."/>
            <person name="Goesmann A."/>
            <person name="Kay S."/>
            <person name="Kirchner O."/>
            <person name="Lanz C."/>
            <person name="Linke B."/>
            <person name="McHardy A.C."/>
            <person name="Meyer F."/>
            <person name="Mittenhuber G."/>
            <person name="Nies D.H."/>
            <person name="Niesbach-Kloesgen U."/>
            <person name="Patschkowski T."/>
            <person name="Rueckert C."/>
            <person name="Rupp O."/>
            <person name="Schneicker S."/>
            <person name="Schuster S.C."/>
            <person name="Vorhoelter F.J."/>
            <person name="Weber E."/>
            <person name="Puehler A."/>
            <person name="Bonas U."/>
            <person name="Bartels D."/>
            <person name="Kaiser O."/>
        </authorList>
    </citation>
    <scope>NUCLEOTIDE SEQUENCE [LARGE SCALE GENOMIC DNA]</scope>
    <source>
        <strain evidence="1 2">85-10</strain>
        <plasmid evidence="1 2">pXCV19</plasmid>
    </source>
</reference>
<name>Q3C0G3_XANE5</name>
<dbReference type="EMBL" id="AM039949">
    <property type="protein sequence ID" value="CAJ19748.1"/>
    <property type="molecule type" value="Genomic_DNA"/>
</dbReference>
<sequence length="115" mass="12801">MPETIKLDTARELAVAGSIRDTVLLGQRGGFLIIFRMGMSERVLATKYGVPRLFSGLDAAAKVLREISITRFQVDASDLVKDDSTRRRRPDRAAALKQTYRDAALVLSRHINDAQ</sequence>
<dbReference type="Proteomes" id="UP000007069">
    <property type="component" value="Plasmid pXCV19"/>
</dbReference>
<dbReference type="KEGG" id="xcv:XCVb0001"/>
<keyword evidence="1" id="KW-0614">Plasmid</keyword>
<geneLocation type="plasmid" evidence="1 2">
    <name>pXCV19</name>
</geneLocation>
<dbReference type="AlphaFoldDB" id="Q3C0G3"/>
<accession>Q3C0G3</accession>
<proteinExistence type="predicted"/>
<protein>
    <submittedName>
        <fullName evidence="1">Uncharacterized protein</fullName>
    </submittedName>
</protein>
<dbReference type="HOGENOM" id="CLU_2108045_0_0_6"/>
<dbReference type="RefSeq" id="WP_011345564.1">
    <property type="nucleotide sequence ID" value="NC_007505.1"/>
</dbReference>
<evidence type="ECO:0000313" key="1">
    <source>
        <dbReference type="EMBL" id="CAJ19748.1"/>
    </source>
</evidence>
<organism evidence="2">
    <name type="scientific">Xanthomonas euvesicatoria pv. vesicatoria (strain 85-10)</name>
    <name type="common">Xanthomonas campestris pv. vesicatoria</name>
    <dbReference type="NCBI Taxonomy" id="316273"/>
    <lineage>
        <taxon>Bacteria</taxon>
        <taxon>Pseudomonadati</taxon>
        <taxon>Pseudomonadota</taxon>
        <taxon>Gammaproteobacteria</taxon>
        <taxon>Lysobacterales</taxon>
        <taxon>Lysobacteraceae</taxon>
        <taxon>Xanthomonas</taxon>
    </lineage>
</organism>
<dbReference type="eggNOG" id="ENOG5032U5F">
    <property type="taxonomic scope" value="Bacteria"/>
</dbReference>
<evidence type="ECO:0000313" key="2">
    <source>
        <dbReference type="Proteomes" id="UP000007069"/>
    </source>
</evidence>